<accession>A0A291QJD5</accession>
<dbReference type="Proteomes" id="UP000221011">
    <property type="component" value="Chromosome"/>
</dbReference>
<gene>
    <name evidence="1" type="ORF">KY5_6650c</name>
</gene>
<name>A0A291QJD5_9ACTN</name>
<protein>
    <submittedName>
        <fullName evidence="1">Uncharacterized protein</fullName>
    </submittedName>
</protein>
<dbReference type="AlphaFoldDB" id="A0A291QJD5"/>
<dbReference type="KEGG" id="sfk:KY5_6650c"/>
<sequence length="88" mass="9676">MRVRCSLPPAGLSRDGTGLIGWATQCGRNEIVGTPLQGKVSSVKTHGNAVTFYNYNNPWFSVAEVGPWTQTNLSPKENDSPDWMYVDC</sequence>
<keyword evidence="2" id="KW-1185">Reference proteome</keyword>
<evidence type="ECO:0000313" key="2">
    <source>
        <dbReference type="Proteomes" id="UP000221011"/>
    </source>
</evidence>
<proteinExistence type="predicted"/>
<evidence type="ECO:0000313" key="1">
    <source>
        <dbReference type="EMBL" id="ATL31668.1"/>
    </source>
</evidence>
<organism evidence="1 2">
    <name type="scientific">Streptomyces formicae</name>
    <dbReference type="NCBI Taxonomy" id="1616117"/>
    <lineage>
        <taxon>Bacteria</taxon>
        <taxon>Bacillati</taxon>
        <taxon>Actinomycetota</taxon>
        <taxon>Actinomycetes</taxon>
        <taxon>Kitasatosporales</taxon>
        <taxon>Streptomycetaceae</taxon>
        <taxon>Streptomyces</taxon>
    </lineage>
</organism>
<reference evidence="1 2" key="1">
    <citation type="submission" date="2017-08" db="EMBL/GenBank/DDBJ databases">
        <title>Complete Genome Sequence of Streptomyces formicae KY5, the formicamycin producer.</title>
        <authorList>
            <person name="Holmes N.A."/>
            <person name="Devine R."/>
            <person name="Qin Z."/>
            <person name="Seipke R.F."/>
            <person name="Wilkinson B."/>
            <person name="Hutchings M.I."/>
        </authorList>
    </citation>
    <scope>NUCLEOTIDE SEQUENCE [LARGE SCALE GENOMIC DNA]</scope>
    <source>
        <strain evidence="1 2">KY5</strain>
    </source>
</reference>
<dbReference type="EMBL" id="CP022685">
    <property type="protein sequence ID" value="ATL31668.1"/>
    <property type="molecule type" value="Genomic_DNA"/>
</dbReference>